<keyword evidence="2" id="KW-1185">Reference proteome</keyword>
<dbReference type="PaxDb" id="67767-A0A0J7N8B5"/>
<gene>
    <name evidence="1" type="ORF">RF55_11567</name>
</gene>
<dbReference type="Proteomes" id="UP000036403">
    <property type="component" value="Unassembled WGS sequence"/>
</dbReference>
<dbReference type="AlphaFoldDB" id="A0A0J7N8B5"/>
<evidence type="ECO:0000313" key="2">
    <source>
        <dbReference type="Proteomes" id="UP000036403"/>
    </source>
</evidence>
<dbReference type="EMBL" id="LBMM01008440">
    <property type="protein sequence ID" value="KMQ88880.1"/>
    <property type="molecule type" value="Genomic_DNA"/>
</dbReference>
<evidence type="ECO:0000313" key="1">
    <source>
        <dbReference type="EMBL" id="KMQ88880.1"/>
    </source>
</evidence>
<name>A0A0J7N8B5_LASNI</name>
<comment type="caution">
    <text evidence="1">The sequence shown here is derived from an EMBL/GenBank/DDBJ whole genome shotgun (WGS) entry which is preliminary data.</text>
</comment>
<protein>
    <submittedName>
        <fullName evidence="1">Uncharacterized protein</fullName>
    </submittedName>
</protein>
<sequence>MDNPDRKADFKNYGLWRLKIRRTYRLRVTDHPGLGAGGYCPSFPLVVIKRWANCWIRGESDSGIGNRLN</sequence>
<organism evidence="1 2">
    <name type="scientific">Lasius niger</name>
    <name type="common">Black garden ant</name>
    <dbReference type="NCBI Taxonomy" id="67767"/>
    <lineage>
        <taxon>Eukaryota</taxon>
        <taxon>Metazoa</taxon>
        <taxon>Ecdysozoa</taxon>
        <taxon>Arthropoda</taxon>
        <taxon>Hexapoda</taxon>
        <taxon>Insecta</taxon>
        <taxon>Pterygota</taxon>
        <taxon>Neoptera</taxon>
        <taxon>Endopterygota</taxon>
        <taxon>Hymenoptera</taxon>
        <taxon>Apocrita</taxon>
        <taxon>Aculeata</taxon>
        <taxon>Formicoidea</taxon>
        <taxon>Formicidae</taxon>
        <taxon>Formicinae</taxon>
        <taxon>Lasius</taxon>
        <taxon>Lasius</taxon>
    </lineage>
</organism>
<proteinExistence type="predicted"/>
<accession>A0A0J7N8B5</accession>
<reference evidence="1 2" key="1">
    <citation type="submission" date="2015-04" db="EMBL/GenBank/DDBJ databases">
        <title>Lasius niger genome sequencing.</title>
        <authorList>
            <person name="Konorov E.A."/>
            <person name="Nikitin M.A."/>
            <person name="Kirill M.V."/>
            <person name="Chang P."/>
        </authorList>
    </citation>
    <scope>NUCLEOTIDE SEQUENCE [LARGE SCALE GENOMIC DNA]</scope>
    <source>
        <tissue evidence="1">Whole</tissue>
    </source>
</reference>